<keyword evidence="4" id="KW-1185">Reference proteome</keyword>
<dbReference type="Proteomes" id="UP001454086">
    <property type="component" value="Unassembled WGS sequence"/>
</dbReference>
<dbReference type="PANTHER" id="PTHR43794:SF11">
    <property type="entry name" value="AMIDOHYDROLASE-RELATED DOMAIN-CONTAINING PROTEIN"/>
    <property type="match status" value="1"/>
</dbReference>
<dbReference type="PANTHER" id="PTHR43794">
    <property type="entry name" value="AMINOHYDROLASE SSNA-RELATED"/>
    <property type="match status" value="1"/>
</dbReference>
<dbReference type="Pfam" id="PF01979">
    <property type="entry name" value="Amidohydro_1"/>
    <property type="match status" value="1"/>
</dbReference>
<dbReference type="InterPro" id="IPR006680">
    <property type="entry name" value="Amidohydro-rel"/>
</dbReference>
<evidence type="ECO:0000313" key="3">
    <source>
        <dbReference type="EMBL" id="MEQ2428823.1"/>
    </source>
</evidence>
<comment type="caution">
    <text evidence="3">The sequence shown here is derived from an EMBL/GenBank/DDBJ whole genome shotgun (WGS) entry which is preliminary data.</text>
</comment>
<evidence type="ECO:0000259" key="2">
    <source>
        <dbReference type="Pfam" id="PF01979"/>
    </source>
</evidence>
<evidence type="ECO:0000313" key="4">
    <source>
        <dbReference type="Proteomes" id="UP001454086"/>
    </source>
</evidence>
<dbReference type="Gene3D" id="2.30.40.10">
    <property type="entry name" value="Urease, subunit C, domain 1"/>
    <property type="match status" value="1"/>
</dbReference>
<dbReference type="EMBL" id="JBBMFM010000224">
    <property type="protein sequence ID" value="MEQ2428823.1"/>
    <property type="molecule type" value="Genomic_DNA"/>
</dbReference>
<organism evidence="3 4">
    <name type="scientific">Enterocloster hominis</name>
    <name type="common">ex Hitch et al. 2024</name>
    <dbReference type="NCBI Taxonomy" id="1917870"/>
    <lineage>
        <taxon>Bacteria</taxon>
        <taxon>Bacillati</taxon>
        <taxon>Bacillota</taxon>
        <taxon>Clostridia</taxon>
        <taxon>Lachnospirales</taxon>
        <taxon>Lachnospiraceae</taxon>
        <taxon>Enterocloster</taxon>
    </lineage>
</organism>
<dbReference type="RefSeq" id="WP_008725657.1">
    <property type="nucleotide sequence ID" value="NZ_JBBMFM010000224.1"/>
</dbReference>
<protein>
    <submittedName>
        <fullName evidence="3">Amidohydrolase family protein</fullName>
    </submittedName>
</protein>
<dbReference type="InterPro" id="IPR011059">
    <property type="entry name" value="Metal-dep_hydrolase_composite"/>
</dbReference>
<accession>A0ABV1DGD2</accession>
<keyword evidence="1" id="KW-0378">Hydrolase</keyword>
<dbReference type="SUPFAM" id="SSF51556">
    <property type="entry name" value="Metallo-dependent hydrolases"/>
    <property type="match status" value="1"/>
</dbReference>
<reference evidence="3 4" key="1">
    <citation type="submission" date="2024-03" db="EMBL/GenBank/DDBJ databases">
        <title>Human intestinal bacterial collection.</title>
        <authorList>
            <person name="Pauvert C."/>
            <person name="Hitch T.C.A."/>
            <person name="Clavel T."/>
        </authorList>
    </citation>
    <scope>NUCLEOTIDE SEQUENCE [LARGE SCALE GENOMIC DNA]</scope>
    <source>
        <strain evidence="3 4">CLA-SR-H021</strain>
    </source>
</reference>
<sequence length="444" mass="48245">MFTCDILIKNARVLMPDMSVAENRTIAIKDSRIIGIAEGDGDYEAGTVIDDSGLLWMPGLTDGHLHTSQQFLKGSLLDEKPVIWKRINVPFEASLTEETMALSARLAAAEMIKNGTTSFVDAGGPHIEAAAEEYIKAGIRGALTWQTTDGVKVPDTLRVETKDAVPRLERFYREYDGKGGLISVYYSITSLMACTEELFRTVFLSAKERQIPAECHMNEYASEVLDFMERYKERPFEYLEHIGALSDSFVAAHCIMLSESEIEIVRSHKIHAVHCPFSNCGKGVPQTPRLLAAGIPVAFGSDGAGHGGLDLFREMRAFRCVMNVTHGLSTGNPQIMPAKTLLAMATAGGAGALMREDLGTIREGNLADLIAVNLDQPHLMATGSIVNSLVESAAGADVKHSIIHGKLVMKDRQLLTIDEEKVLAEAKAVMGGHGFFTKQGAYCG</sequence>
<dbReference type="SUPFAM" id="SSF51338">
    <property type="entry name" value="Composite domain of metallo-dependent hydrolases"/>
    <property type="match status" value="1"/>
</dbReference>
<dbReference type="InterPro" id="IPR032466">
    <property type="entry name" value="Metal_Hydrolase"/>
</dbReference>
<evidence type="ECO:0000256" key="1">
    <source>
        <dbReference type="ARBA" id="ARBA00022801"/>
    </source>
</evidence>
<gene>
    <name evidence="3" type="ORF">WMQ36_28070</name>
</gene>
<dbReference type="Gene3D" id="3.20.20.140">
    <property type="entry name" value="Metal-dependent hydrolases"/>
    <property type="match status" value="1"/>
</dbReference>
<name>A0ABV1DGD2_9FIRM</name>
<proteinExistence type="predicted"/>
<dbReference type="InterPro" id="IPR050287">
    <property type="entry name" value="MTA/SAH_deaminase"/>
</dbReference>
<feature type="domain" description="Amidohydrolase-related" evidence="2">
    <location>
        <begin position="57"/>
        <end position="408"/>
    </location>
</feature>